<gene>
    <name evidence="2" type="ORF">Fcan01_07924</name>
</gene>
<evidence type="ECO:0000313" key="2">
    <source>
        <dbReference type="EMBL" id="OXA57922.1"/>
    </source>
</evidence>
<organism evidence="2 3">
    <name type="scientific">Folsomia candida</name>
    <name type="common">Springtail</name>
    <dbReference type="NCBI Taxonomy" id="158441"/>
    <lineage>
        <taxon>Eukaryota</taxon>
        <taxon>Metazoa</taxon>
        <taxon>Ecdysozoa</taxon>
        <taxon>Arthropoda</taxon>
        <taxon>Hexapoda</taxon>
        <taxon>Collembola</taxon>
        <taxon>Entomobryomorpha</taxon>
        <taxon>Isotomoidea</taxon>
        <taxon>Isotomidae</taxon>
        <taxon>Proisotominae</taxon>
        <taxon>Folsomia</taxon>
    </lineage>
</organism>
<accession>A0A226EJV7</accession>
<feature type="compositionally biased region" description="Polar residues" evidence="1">
    <location>
        <begin position="186"/>
        <end position="200"/>
    </location>
</feature>
<dbReference type="EMBL" id="LNIX01000003">
    <property type="protein sequence ID" value="OXA57922.1"/>
    <property type="molecule type" value="Genomic_DNA"/>
</dbReference>
<feature type="region of interest" description="Disordered" evidence="1">
    <location>
        <begin position="169"/>
        <end position="213"/>
    </location>
</feature>
<reference evidence="2 3" key="1">
    <citation type="submission" date="2015-12" db="EMBL/GenBank/DDBJ databases">
        <title>The genome of Folsomia candida.</title>
        <authorList>
            <person name="Faddeeva A."/>
            <person name="Derks M.F."/>
            <person name="Anvar Y."/>
            <person name="Smit S."/>
            <person name="Van Straalen N."/>
            <person name="Roelofs D."/>
        </authorList>
    </citation>
    <scope>NUCLEOTIDE SEQUENCE [LARGE SCALE GENOMIC DNA]</scope>
    <source>
        <strain evidence="2 3">VU population</strain>
        <tissue evidence="2">Whole body</tissue>
    </source>
</reference>
<keyword evidence="3" id="KW-1185">Reference proteome</keyword>
<sequence length="317" mass="35496">MKSCYSRAKLKVTSLYKEPPASKLNVRHAKCLQPASDSSPLRQLNGVDKWKQQTTKENYLESPKTKFAPLVQIRSLPLCLSQLRSSTRPMIKGHGENTLQRSSYVVNTKNEKVQVKRARSLSPVILRTTAVEPLTSPNLVRSSSFPKKNGRKRFLGSFIPIRSTYTSISRECRHQRQRTPTPTPAVLSSSPVPNPATSKCQRPPPSLSPRHRVFDGSSTSCGVVVEGKVKIVAITNKSPGVRNHQEKVPVQPTEQRKWKKDFLAAPKKRKLKLIDNLVGTAVFIQHFSPISSTDRRTIGKSVDCKSLQEKRKLTQVS</sequence>
<evidence type="ECO:0000313" key="3">
    <source>
        <dbReference type="Proteomes" id="UP000198287"/>
    </source>
</evidence>
<dbReference type="OrthoDB" id="6022652at2759"/>
<name>A0A226EJV7_FOLCA</name>
<comment type="caution">
    <text evidence="2">The sequence shown here is derived from an EMBL/GenBank/DDBJ whole genome shotgun (WGS) entry which is preliminary data.</text>
</comment>
<proteinExistence type="predicted"/>
<protein>
    <submittedName>
        <fullName evidence="2">Uncharacterized protein</fullName>
    </submittedName>
</protein>
<dbReference type="AlphaFoldDB" id="A0A226EJV7"/>
<dbReference type="Proteomes" id="UP000198287">
    <property type="component" value="Unassembled WGS sequence"/>
</dbReference>
<evidence type="ECO:0000256" key="1">
    <source>
        <dbReference type="SAM" id="MobiDB-lite"/>
    </source>
</evidence>